<dbReference type="Proteomes" id="UP000000428">
    <property type="component" value="Chromosome"/>
</dbReference>
<evidence type="ECO:0000259" key="3">
    <source>
        <dbReference type="Pfam" id="PF01642"/>
    </source>
</evidence>
<gene>
    <name evidence="4" type="primary">mcmA1</name>
    <name evidence="4" type="ORF">SAVERM_2906</name>
</gene>
<feature type="region of interest" description="Disordered" evidence="2">
    <location>
        <begin position="284"/>
        <end position="306"/>
    </location>
</feature>
<feature type="domain" description="Methylmalonyl-CoA mutase alpha/beta chain catalytic" evidence="3">
    <location>
        <begin position="2"/>
        <end position="233"/>
    </location>
</feature>
<dbReference type="GO" id="GO:0031419">
    <property type="term" value="F:cobalamin binding"/>
    <property type="evidence" value="ECO:0007669"/>
    <property type="project" value="UniProtKB-KW"/>
</dbReference>
<dbReference type="Pfam" id="PF01642">
    <property type="entry name" value="MM_CoA_mutase"/>
    <property type="match status" value="2"/>
</dbReference>
<dbReference type="SUPFAM" id="SSF51703">
    <property type="entry name" value="Cobalamin (vitamin B12)-dependent enzymes"/>
    <property type="match status" value="1"/>
</dbReference>
<reference evidence="4 5" key="3">
    <citation type="journal article" date="2014" name="J. Ind. Microbiol. Biotechnol.">
        <title>Genome mining of the Streptomyces avermitilis genome and development of genome-minimized hosts for heterologous expression of biosynthetic gene clusters.</title>
        <authorList>
            <person name="Ikeda H."/>
            <person name="Shin-ya K."/>
            <person name="Omura S."/>
        </authorList>
    </citation>
    <scope>NUCLEOTIDE SEQUENCE [LARGE SCALE GENOMIC DNA]</scope>
    <source>
        <strain evidence="5">ATCC 31267 / DSM 46492 / JCM 5070 / NBRC 14893 / NCIMB 12804 / NRRL 8165 / MA-4680</strain>
    </source>
</reference>
<reference evidence="4 5" key="2">
    <citation type="journal article" date="2003" name="Nat. Biotechnol.">
        <title>Complete genome sequence and comparative analysis of the industrial microorganism Streptomyces avermitilis.</title>
        <authorList>
            <person name="Ikeda H."/>
            <person name="Ishikawa J."/>
            <person name="Hanamoto A."/>
            <person name="Shinose M."/>
            <person name="Kikuchi H."/>
            <person name="Shiba T."/>
            <person name="Sakaki Y."/>
            <person name="Hattori M."/>
            <person name="Omura S."/>
        </authorList>
    </citation>
    <scope>NUCLEOTIDE SEQUENCE [LARGE SCALE GENOMIC DNA]</scope>
    <source>
        <strain evidence="5">ATCC 31267 / DSM 46492 / JCM 5070 / NBRC 14893 / NCIMB 12804 / NRRL 8165 / MA-4680</strain>
    </source>
</reference>
<evidence type="ECO:0000313" key="4">
    <source>
        <dbReference type="EMBL" id="BAC70617.1"/>
    </source>
</evidence>
<evidence type="ECO:0000256" key="1">
    <source>
        <dbReference type="ARBA" id="ARBA00011870"/>
    </source>
</evidence>
<name>Q79ZB4_STRAW</name>
<dbReference type="eggNOG" id="COG1884">
    <property type="taxonomic scope" value="Bacteria"/>
</dbReference>
<dbReference type="GO" id="GO:0004494">
    <property type="term" value="F:methylmalonyl-CoA mutase activity"/>
    <property type="evidence" value="ECO:0007669"/>
    <property type="project" value="UniProtKB-EC"/>
</dbReference>
<protein>
    <submittedName>
        <fullName evidence="4">Methylmalonyl-CoA mutase, alpha subunit</fullName>
    </submittedName>
</protein>
<dbReference type="PANTHER" id="PTHR48101">
    <property type="entry name" value="METHYLMALONYL-COA MUTASE, MITOCHONDRIAL-RELATED"/>
    <property type="match status" value="1"/>
</dbReference>
<evidence type="ECO:0000313" key="5">
    <source>
        <dbReference type="Proteomes" id="UP000000428"/>
    </source>
</evidence>
<evidence type="ECO:0000256" key="2">
    <source>
        <dbReference type="SAM" id="MobiDB-lite"/>
    </source>
</evidence>
<organism evidence="4 5">
    <name type="scientific">Streptomyces avermitilis (strain ATCC 31267 / DSM 46492 / JCM 5070 / NBRC 14893 / NCIMB 12804 / NRRL 8165 / MA-4680)</name>
    <dbReference type="NCBI Taxonomy" id="227882"/>
    <lineage>
        <taxon>Bacteria</taxon>
        <taxon>Bacillati</taxon>
        <taxon>Actinomycetota</taxon>
        <taxon>Actinomycetes</taxon>
        <taxon>Kitasatosporales</taxon>
        <taxon>Streptomycetaceae</taxon>
        <taxon>Streptomyces</taxon>
    </lineage>
</organism>
<sequence>MTGYSTAADANARFRQLVGSGTRAVPVVFDLPTRAGLDSDAPAARGLVGRRGVAVDSIDDMRVLFGGLRLDRVVPSLAVDAPAAPLLVLYQLVAEEHGAPAQRLAGAVRGDVFKEFLARGPGVFPLRPSLRLAMNVFAYCQAELPRWQCLSVCGHHLAGTGADPALEVAFTVAGGIEYLRAAVTAGLDVRTVAPRLTLCLVGGTTGRENRAKLRATRRVWTRTANERFGSGRTAPRLYVRTPRDGLATLACTEDIEAGATALVDRIERLGGTLTVLEHGLAGQLLGRPHGDRPATPRPHPPHQDSLDLQARQTERLAKLRAWRVQPAVDEALLRLRKAAQGDDNVLYPMREALAARATVGEVCDALRSTWGTGPSAT</sequence>
<dbReference type="AlphaFoldDB" id="Q79ZB4"/>
<feature type="domain" description="Methylmalonyl-CoA mutase alpha/beta chain catalytic" evidence="3">
    <location>
        <begin position="301"/>
        <end position="371"/>
    </location>
</feature>
<dbReference type="PANTHER" id="PTHR48101:SF1">
    <property type="entry name" value="METHYLMALONYL-COA MUTASE, LARGE SUBUNIT"/>
    <property type="match status" value="1"/>
</dbReference>
<dbReference type="Gene3D" id="3.20.20.240">
    <property type="entry name" value="Methylmalonyl-CoA mutase"/>
    <property type="match status" value="2"/>
</dbReference>
<comment type="subunit">
    <text evidence="1">Heterodimer of an alpha and a beta chain.</text>
</comment>
<dbReference type="EMBL" id="BA000030">
    <property type="protein sequence ID" value="BAC70617.1"/>
    <property type="molecule type" value="Genomic_DNA"/>
</dbReference>
<proteinExistence type="predicted"/>
<dbReference type="InterPro" id="IPR006099">
    <property type="entry name" value="MeMalonylCoA_mutase_a/b_cat"/>
</dbReference>
<accession>Q79ZB4</accession>
<keyword evidence="5" id="KW-1185">Reference proteome</keyword>
<dbReference type="HOGENOM" id="CLU_009523_5_1_11"/>
<dbReference type="KEGG" id="sma:SAVERM_2906"/>
<reference evidence="4 5" key="1">
    <citation type="journal article" date="2001" name="Proc. Natl. Acad. Sci. U.S.A.">
        <title>Genome sequence of an industrial microorganism Streptomyces avermitilis: deducing the ability of producing secondary metabolites.</title>
        <authorList>
            <person name="Omura S."/>
            <person name="Ikeda H."/>
            <person name="Ishikawa J."/>
            <person name="Hanamoto A."/>
            <person name="Takahashi C."/>
            <person name="Shinose M."/>
            <person name="Takahashi Y."/>
            <person name="Horikawa H."/>
            <person name="Nakazawa H."/>
            <person name="Osonoe T."/>
            <person name="Kikuchi H."/>
            <person name="Shiba T."/>
            <person name="Sakaki Y."/>
            <person name="Hattori M."/>
        </authorList>
    </citation>
    <scope>NUCLEOTIDE SEQUENCE [LARGE SCALE GENOMIC DNA]</scope>
    <source>
        <strain evidence="5">ATCC 31267 / DSM 46492 / JCM 5070 / NBRC 14893 / NCIMB 12804 / NRRL 8165 / MA-4680</strain>
    </source>
</reference>
<dbReference type="InterPro" id="IPR016176">
    <property type="entry name" value="Cbl-dep_enz_cat"/>
</dbReference>